<keyword evidence="2" id="KW-0328">Glycosyltransferase</keyword>
<feature type="transmembrane region" description="Helical" evidence="4">
    <location>
        <begin position="304"/>
        <end position="329"/>
    </location>
</feature>
<evidence type="ECO:0000256" key="2">
    <source>
        <dbReference type="ARBA" id="ARBA00022676"/>
    </source>
</evidence>
<dbReference type="GO" id="GO:0016757">
    <property type="term" value="F:glycosyltransferase activity"/>
    <property type="evidence" value="ECO:0007669"/>
    <property type="project" value="UniProtKB-KW"/>
</dbReference>
<name>A0A1F7YJP6_9BACT</name>
<proteinExistence type="inferred from homology"/>
<evidence type="ECO:0000313" key="7">
    <source>
        <dbReference type="Proteomes" id="UP000179221"/>
    </source>
</evidence>
<dbReference type="PANTHER" id="PTHR43630:SF1">
    <property type="entry name" value="POLY-BETA-1,6-N-ACETYL-D-GLUCOSAMINE SYNTHASE"/>
    <property type="match status" value="1"/>
</dbReference>
<comment type="similarity">
    <text evidence="1">Belongs to the glycosyltransferase 2 family.</text>
</comment>
<reference evidence="6 7" key="1">
    <citation type="journal article" date="2016" name="Nat. Commun.">
        <title>Thousands of microbial genomes shed light on interconnected biogeochemical processes in an aquifer system.</title>
        <authorList>
            <person name="Anantharaman K."/>
            <person name="Brown C.T."/>
            <person name="Hug L.A."/>
            <person name="Sharon I."/>
            <person name="Castelle C.J."/>
            <person name="Probst A.J."/>
            <person name="Thomas B.C."/>
            <person name="Singh A."/>
            <person name="Wilkins M.J."/>
            <person name="Karaoz U."/>
            <person name="Brodie E.L."/>
            <person name="Williams K.H."/>
            <person name="Hubbard S.S."/>
            <person name="Banfield J.F."/>
        </authorList>
    </citation>
    <scope>NUCLEOTIDE SEQUENCE [LARGE SCALE GENOMIC DNA]</scope>
</reference>
<keyword evidence="4" id="KW-0812">Transmembrane</keyword>
<accession>A0A1F7YJP6</accession>
<dbReference type="AlphaFoldDB" id="A0A1F7YJP6"/>
<gene>
    <name evidence="6" type="ORF">A2628_01745</name>
</gene>
<dbReference type="PANTHER" id="PTHR43630">
    <property type="entry name" value="POLY-BETA-1,6-N-ACETYL-D-GLUCOSAMINE SYNTHASE"/>
    <property type="match status" value="1"/>
</dbReference>
<keyword evidence="4" id="KW-0472">Membrane</keyword>
<dbReference type="SUPFAM" id="SSF53448">
    <property type="entry name" value="Nucleotide-diphospho-sugar transferases"/>
    <property type="match status" value="1"/>
</dbReference>
<keyword evidence="4" id="KW-1133">Transmembrane helix</keyword>
<dbReference type="Proteomes" id="UP000179221">
    <property type="component" value="Unassembled WGS sequence"/>
</dbReference>
<evidence type="ECO:0000313" key="6">
    <source>
        <dbReference type="EMBL" id="OGM27492.1"/>
    </source>
</evidence>
<keyword evidence="3" id="KW-0808">Transferase</keyword>
<feature type="transmembrane region" description="Helical" evidence="4">
    <location>
        <begin position="262"/>
        <end position="292"/>
    </location>
</feature>
<evidence type="ECO:0000259" key="5">
    <source>
        <dbReference type="Pfam" id="PF00535"/>
    </source>
</evidence>
<feature type="domain" description="Glycosyltransferase 2-like" evidence="5">
    <location>
        <begin position="20"/>
        <end position="145"/>
    </location>
</feature>
<evidence type="ECO:0000256" key="4">
    <source>
        <dbReference type="SAM" id="Phobius"/>
    </source>
</evidence>
<dbReference type="InterPro" id="IPR001173">
    <property type="entry name" value="Glyco_trans_2-like"/>
</dbReference>
<dbReference type="EMBL" id="MGGL01000004">
    <property type="protein sequence ID" value="OGM27492.1"/>
    <property type="molecule type" value="Genomic_DNA"/>
</dbReference>
<dbReference type="Pfam" id="PF00535">
    <property type="entry name" value="Glycos_transf_2"/>
    <property type="match status" value="1"/>
</dbReference>
<comment type="caution">
    <text evidence="6">The sequence shown here is derived from an EMBL/GenBank/DDBJ whole genome shotgun (WGS) entry which is preliminary data.</text>
</comment>
<evidence type="ECO:0000256" key="1">
    <source>
        <dbReference type="ARBA" id="ARBA00006739"/>
    </source>
</evidence>
<protein>
    <recommendedName>
        <fullName evidence="5">Glycosyltransferase 2-like domain-containing protein</fullName>
    </recommendedName>
</protein>
<dbReference type="Gene3D" id="3.90.550.10">
    <property type="entry name" value="Spore Coat Polysaccharide Biosynthesis Protein SpsA, Chain A"/>
    <property type="match status" value="1"/>
</dbReference>
<dbReference type="InterPro" id="IPR029044">
    <property type="entry name" value="Nucleotide-diphossugar_trans"/>
</dbReference>
<sequence length="330" mass="37336">MLFDEAGIHEICYTYSVKVTVVVTVLNEEPTIAALLESLLNQSTKADEIVVVDGGSSDKTPDIVKRYQKAEKSIHLFQFNTSRAEARNIGIKSARGEIIATTDAGCIAEKHWLEKITKPFEDENVDLVAGFYDMIGDTHFRKALSVFIGITPSRFDDYYLASARSLAFRKTLWSMVGGFPENLKDTAEDTVFSLKIIEAGADIVREKSAIVFWKLPTTYVEAMKKIYLYAKGDAKSGIWWHPVKKFSTHNIKILFIYFRYLVALYLVFLSFFITSLDFPIILGCVFYIFWAFRKVYIETSDWKAGLFGILLQFSSDAAVMAGFFIGLVVK</sequence>
<organism evidence="6 7">
    <name type="scientific">Candidatus Woesebacteria bacterium RIFCSPHIGHO2_01_FULL_40_22</name>
    <dbReference type="NCBI Taxonomy" id="1802499"/>
    <lineage>
        <taxon>Bacteria</taxon>
        <taxon>Candidatus Woeseibacteriota</taxon>
    </lineage>
</organism>
<evidence type="ECO:0000256" key="3">
    <source>
        <dbReference type="ARBA" id="ARBA00022679"/>
    </source>
</evidence>